<gene>
    <name evidence="1" type="ORF">SAMN04487901_10381</name>
</gene>
<dbReference type="RefSeq" id="WP_091815021.1">
    <property type="nucleotide sequence ID" value="NZ_FNCQ01000003.1"/>
</dbReference>
<evidence type="ECO:0000313" key="2">
    <source>
        <dbReference type="Proteomes" id="UP000198779"/>
    </source>
</evidence>
<dbReference type="STRING" id="645274.SAMN04487901_10381"/>
<dbReference type="Proteomes" id="UP000198779">
    <property type="component" value="Unassembled WGS sequence"/>
</dbReference>
<proteinExistence type="predicted"/>
<keyword evidence="2" id="KW-1185">Reference proteome</keyword>
<evidence type="ECO:0000313" key="1">
    <source>
        <dbReference type="EMBL" id="SDG36919.1"/>
    </source>
</evidence>
<dbReference type="AlphaFoldDB" id="A0A1G7TQJ2"/>
<name>A0A1G7TQJ2_9BACT</name>
<accession>A0A1G7TQJ2</accession>
<sequence length="89" mass="10388">MTALQLNVELFRELNVIVTDEGMMEKAIKALRRITTSHRRASKAKATNEKTDWNDLPELPKEFKQIRGMGHFTQEDIDKDDRLAYILNK</sequence>
<organism evidence="1 2">
    <name type="scientific">Prevotella communis</name>
    <dbReference type="NCBI Taxonomy" id="2913614"/>
    <lineage>
        <taxon>Bacteria</taxon>
        <taxon>Pseudomonadati</taxon>
        <taxon>Bacteroidota</taxon>
        <taxon>Bacteroidia</taxon>
        <taxon>Bacteroidales</taxon>
        <taxon>Prevotellaceae</taxon>
        <taxon>Prevotella</taxon>
    </lineage>
</organism>
<protein>
    <submittedName>
        <fullName evidence="1">Uncharacterized protein</fullName>
    </submittedName>
</protein>
<reference evidence="2" key="1">
    <citation type="submission" date="2016-10" db="EMBL/GenBank/DDBJ databases">
        <authorList>
            <person name="Varghese N."/>
            <person name="Submissions S."/>
        </authorList>
    </citation>
    <scope>NUCLEOTIDE SEQUENCE [LARGE SCALE GENOMIC DNA]</scope>
    <source>
        <strain evidence="2">BP1-148</strain>
    </source>
</reference>
<dbReference type="EMBL" id="FNCQ01000003">
    <property type="protein sequence ID" value="SDG36919.1"/>
    <property type="molecule type" value="Genomic_DNA"/>
</dbReference>